<evidence type="ECO:0000256" key="4">
    <source>
        <dbReference type="ARBA" id="ARBA00022840"/>
    </source>
</evidence>
<dbReference type="InterPro" id="IPR027417">
    <property type="entry name" value="P-loop_NTPase"/>
</dbReference>
<feature type="domain" description="ABC transporter" evidence="5">
    <location>
        <begin position="294"/>
        <end position="520"/>
    </location>
</feature>
<sequence>MLETRAVWLAYGEDGAWAVEDATLAVRPGEDLCLVGRNGSGKSTLLSALNGGLAPRRGGVVVDGATVGAGRSSRLGAARAVGLVSQDPESRILGSTVGEDVAFGPRNLGLAPEEVARRVAWALGSVGLADRAAQPCSELSGGQAQRLALASALAMEPPYLALDEVGGELDEGARAGVRALLGKGPLASCGRVRATHDVLDVASATSVAVMAGGRVTWQGSPWDFFCDLDLVAEAGMGGSVPAAWARDLVLSGLPLSLLADPGALARALGPAAAGGIGRRPAAALDTASGAAGGLVLDGVSVTAPSGPVLAGLSLAVPRGAVTLVAGVSGSGKTTAARVAAGLLGPDSGSATLDGAPVRAGAVGIAFQRPEDQTLADSVLADAMMGPSLPPCDPAGARGRAAAALAAVGLDESLWDRPTWCLSGGQRRRAALAAVVARPSGAYILDEPTVGLDGPGRAAVHAVARSLADGGAAVCVVSHDVGEWLPVADRLALVAGGRTVWEGPAAQGPSSGAFEAAGVRLPLELAVAREAGLL</sequence>
<dbReference type="Gene3D" id="3.40.50.300">
    <property type="entry name" value="P-loop containing nucleotide triphosphate hydrolases"/>
    <property type="match status" value="2"/>
</dbReference>
<dbReference type="EMBL" id="BQKC01000001">
    <property type="protein sequence ID" value="GJM54842.1"/>
    <property type="molecule type" value="Genomic_DNA"/>
</dbReference>
<dbReference type="RefSeq" id="WP_265590587.1">
    <property type="nucleotide sequence ID" value="NZ_BQKC01000001.1"/>
</dbReference>
<evidence type="ECO:0000256" key="3">
    <source>
        <dbReference type="ARBA" id="ARBA00022741"/>
    </source>
</evidence>
<dbReference type="PANTHER" id="PTHR43553:SF24">
    <property type="entry name" value="ENERGY-COUPLING FACTOR TRANSPORTER ATP-BINDING PROTEIN ECFA1"/>
    <property type="match status" value="1"/>
</dbReference>
<evidence type="ECO:0000313" key="7">
    <source>
        <dbReference type="Proteomes" id="UP001055025"/>
    </source>
</evidence>
<dbReference type="PROSITE" id="PS00211">
    <property type="entry name" value="ABC_TRANSPORTER_1"/>
    <property type="match status" value="2"/>
</dbReference>
<keyword evidence="2" id="KW-0813">Transport</keyword>
<protein>
    <recommendedName>
        <fullName evidence="5">ABC transporter domain-containing protein</fullName>
    </recommendedName>
</protein>
<comment type="caution">
    <text evidence="6">The sequence shown here is derived from an EMBL/GenBank/DDBJ whole genome shotgun (WGS) entry which is preliminary data.</text>
</comment>
<dbReference type="AlphaFoldDB" id="A0AAV5B0X3"/>
<keyword evidence="4" id="KW-0067">ATP-binding</keyword>
<dbReference type="SMART" id="SM00382">
    <property type="entry name" value="AAA"/>
    <property type="match status" value="2"/>
</dbReference>
<dbReference type="InterPro" id="IPR015856">
    <property type="entry name" value="ABC_transpr_CbiO/EcfA_su"/>
</dbReference>
<dbReference type="PROSITE" id="PS50893">
    <property type="entry name" value="ABC_TRANSPORTER_2"/>
    <property type="match status" value="2"/>
</dbReference>
<dbReference type="InterPro" id="IPR003593">
    <property type="entry name" value="AAA+_ATPase"/>
</dbReference>
<dbReference type="GO" id="GO:0043190">
    <property type="term" value="C:ATP-binding cassette (ABC) transporter complex"/>
    <property type="evidence" value="ECO:0007669"/>
    <property type="project" value="TreeGrafter"/>
</dbReference>
<proteinExistence type="inferred from homology"/>
<dbReference type="InterPro" id="IPR017871">
    <property type="entry name" value="ABC_transporter-like_CS"/>
</dbReference>
<evidence type="ECO:0000256" key="2">
    <source>
        <dbReference type="ARBA" id="ARBA00022448"/>
    </source>
</evidence>
<evidence type="ECO:0000259" key="5">
    <source>
        <dbReference type="PROSITE" id="PS50893"/>
    </source>
</evidence>
<dbReference type="GO" id="GO:0005524">
    <property type="term" value="F:ATP binding"/>
    <property type="evidence" value="ECO:0007669"/>
    <property type="project" value="UniProtKB-KW"/>
</dbReference>
<dbReference type="SUPFAM" id="SSF52540">
    <property type="entry name" value="P-loop containing nucleoside triphosphate hydrolases"/>
    <property type="match status" value="2"/>
</dbReference>
<feature type="domain" description="ABC transporter" evidence="5">
    <location>
        <begin position="2"/>
        <end position="237"/>
    </location>
</feature>
<name>A0AAV5B0X3_9ACTN</name>
<accession>A0AAV5B0X3</accession>
<keyword evidence="7" id="KW-1185">Reference proteome</keyword>
<comment type="similarity">
    <text evidence="1">Belongs to the ABC transporter superfamily.</text>
</comment>
<evidence type="ECO:0000256" key="1">
    <source>
        <dbReference type="ARBA" id="ARBA00005417"/>
    </source>
</evidence>
<dbReference type="InterPro" id="IPR003439">
    <property type="entry name" value="ABC_transporter-like_ATP-bd"/>
</dbReference>
<gene>
    <name evidence="6" type="ORF">ATOP_04970</name>
</gene>
<dbReference type="PANTHER" id="PTHR43553">
    <property type="entry name" value="HEAVY METAL TRANSPORTER"/>
    <property type="match status" value="1"/>
</dbReference>
<dbReference type="InterPro" id="IPR050095">
    <property type="entry name" value="ECF_ABC_transporter_ATP-bd"/>
</dbReference>
<dbReference type="CDD" id="cd03225">
    <property type="entry name" value="ABC_cobalt_CbiO_domain1"/>
    <property type="match status" value="1"/>
</dbReference>
<dbReference type="GO" id="GO:0016887">
    <property type="term" value="F:ATP hydrolysis activity"/>
    <property type="evidence" value="ECO:0007669"/>
    <property type="project" value="InterPro"/>
</dbReference>
<dbReference type="GO" id="GO:0042626">
    <property type="term" value="F:ATPase-coupled transmembrane transporter activity"/>
    <property type="evidence" value="ECO:0007669"/>
    <property type="project" value="TreeGrafter"/>
</dbReference>
<keyword evidence="3" id="KW-0547">Nucleotide-binding</keyword>
<evidence type="ECO:0000313" key="6">
    <source>
        <dbReference type="EMBL" id="GJM54842.1"/>
    </source>
</evidence>
<reference evidence="6" key="1">
    <citation type="journal article" date="2022" name="Int. J. Syst. Evol. Microbiol.">
        <title>Granulimonas faecalis gen. nov., sp. nov., and Leptogranulimonas caecicola gen. nov., sp. nov., novel lactate-producing Atopobiaceae bacteria isolated from mouse intestines, and an emended description of the family Atopobiaceae.</title>
        <authorList>
            <person name="Morinaga K."/>
            <person name="Kusada H."/>
            <person name="Sakamoto S."/>
            <person name="Murakami T."/>
            <person name="Toyoda A."/>
            <person name="Mori H."/>
            <person name="Meng X.Y."/>
            <person name="Takashino M."/>
            <person name="Murotomi K."/>
            <person name="Tamaki H."/>
        </authorList>
    </citation>
    <scope>NUCLEOTIDE SEQUENCE</scope>
    <source>
        <strain evidence="6">OPF53</strain>
    </source>
</reference>
<dbReference type="Pfam" id="PF00005">
    <property type="entry name" value="ABC_tran"/>
    <property type="match status" value="2"/>
</dbReference>
<organism evidence="6 7">
    <name type="scientific">Granulimonas faecalis</name>
    <dbReference type="NCBI Taxonomy" id="2894155"/>
    <lineage>
        <taxon>Bacteria</taxon>
        <taxon>Bacillati</taxon>
        <taxon>Actinomycetota</taxon>
        <taxon>Coriobacteriia</taxon>
        <taxon>Coriobacteriales</taxon>
        <taxon>Kribbibacteriaceae</taxon>
        <taxon>Granulimonas</taxon>
    </lineage>
</organism>
<dbReference type="Proteomes" id="UP001055025">
    <property type="component" value="Unassembled WGS sequence"/>
</dbReference>